<dbReference type="AlphaFoldDB" id="A0AAC8WLU9"/>
<organism evidence="1 2">
    <name type="scientific">Fusobacterium hwasookii ChDC F206</name>
    <dbReference type="NCBI Taxonomy" id="1307443"/>
    <lineage>
        <taxon>Bacteria</taxon>
        <taxon>Fusobacteriati</taxon>
        <taxon>Fusobacteriota</taxon>
        <taxon>Fusobacteriia</taxon>
        <taxon>Fusobacteriales</taxon>
        <taxon>Fusobacteriaceae</taxon>
        <taxon>Fusobacterium</taxon>
    </lineage>
</organism>
<evidence type="ECO:0000313" key="1">
    <source>
        <dbReference type="EMBL" id="ALQ35536.1"/>
    </source>
</evidence>
<accession>A0AAC8WLU9</accession>
<evidence type="ECO:0000313" key="2">
    <source>
        <dbReference type="Proteomes" id="UP000068516"/>
    </source>
</evidence>
<sequence length="106" mass="12508">MSMTVDVKNYNKKDIDEFIKKYPNSKECFEKCGAFLGDYYFIMDNEFGGDENPYTQLLDLLKIAEAKEKNIDLDDDDDFYDYDSEMVEAFENINGFYKIPSWVNEV</sequence>
<dbReference type="RefSeq" id="WP_029495162.1">
    <property type="nucleotide sequence ID" value="NZ_ATKH01000062.1"/>
</dbReference>
<protein>
    <submittedName>
        <fullName evidence="1">Uncharacterized protein</fullName>
    </submittedName>
</protein>
<proteinExistence type="predicted"/>
<name>A0AAC8WLU9_9FUSO</name>
<dbReference type="EMBL" id="CP013336">
    <property type="protein sequence ID" value="ALQ35536.1"/>
    <property type="molecule type" value="Genomic_DNA"/>
</dbReference>
<reference evidence="1 2" key="1">
    <citation type="submission" date="2015-11" db="EMBL/GenBank/DDBJ databases">
        <authorList>
            <person name="Kook J.-K."/>
            <person name="Park S.-N."/>
            <person name="Lim Y.K."/>
            <person name="Jo E."/>
        </authorList>
    </citation>
    <scope>NUCLEOTIDE SEQUENCE [LARGE SCALE GENOMIC DNA]</scope>
    <source>
        <strain evidence="1 2">ChDC F206</strain>
    </source>
</reference>
<gene>
    <name evidence="1" type="ORF">RN92_06405</name>
</gene>
<dbReference type="Proteomes" id="UP000068516">
    <property type="component" value="Chromosome"/>
</dbReference>
<dbReference type="GeneID" id="60659230"/>